<keyword evidence="4" id="KW-1185">Reference proteome</keyword>
<dbReference type="Proteomes" id="UP001200034">
    <property type="component" value="Unassembled WGS sequence"/>
</dbReference>
<keyword evidence="2" id="KW-0732">Signal</keyword>
<comment type="caution">
    <text evidence="3">The sequence shown here is derived from an EMBL/GenBank/DDBJ whole genome shotgun (WGS) entry which is preliminary data.</text>
</comment>
<evidence type="ECO:0000313" key="4">
    <source>
        <dbReference type="Proteomes" id="UP001200034"/>
    </source>
</evidence>
<gene>
    <name evidence="3" type="ORF">KR093_002472</name>
</gene>
<name>A0AAD4JY94_9MUSC</name>
<accession>A0AAD4JY94</accession>
<dbReference type="InterPro" id="IPR000618">
    <property type="entry name" value="Insect_cuticle"/>
</dbReference>
<feature type="signal peptide" evidence="2">
    <location>
        <begin position="1"/>
        <end position="17"/>
    </location>
</feature>
<dbReference type="AlphaFoldDB" id="A0AAD4JY94"/>
<evidence type="ECO:0000313" key="3">
    <source>
        <dbReference type="EMBL" id="KAH8370167.1"/>
    </source>
</evidence>
<dbReference type="GO" id="GO:0042302">
    <property type="term" value="F:structural constituent of cuticle"/>
    <property type="evidence" value="ECO:0007669"/>
    <property type="project" value="UniProtKB-UniRule"/>
</dbReference>
<feature type="non-terminal residue" evidence="3">
    <location>
        <position position="95"/>
    </location>
</feature>
<evidence type="ECO:0000256" key="1">
    <source>
        <dbReference type="PROSITE-ProRule" id="PRU00497"/>
    </source>
</evidence>
<organism evidence="3 4">
    <name type="scientific">Drosophila rubida</name>
    <dbReference type="NCBI Taxonomy" id="30044"/>
    <lineage>
        <taxon>Eukaryota</taxon>
        <taxon>Metazoa</taxon>
        <taxon>Ecdysozoa</taxon>
        <taxon>Arthropoda</taxon>
        <taxon>Hexapoda</taxon>
        <taxon>Insecta</taxon>
        <taxon>Pterygota</taxon>
        <taxon>Neoptera</taxon>
        <taxon>Endopterygota</taxon>
        <taxon>Diptera</taxon>
        <taxon>Brachycera</taxon>
        <taxon>Muscomorpha</taxon>
        <taxon>Ephydroidea</taxon>
        <taxon>Drosophilidae</taxon>
        <taxon>Drosophila</taxon>
    </lineage>
</organism>
<protein>
    <recommendedName>
        <fullName evidence="5">Pupal cuticle protein Edg-78E</fullName>
    </recommendedName>
</protein>
<dbReference type="Pfam" id="PF00379">
    <property type="entry name" value="Chitin_bind_4"/>
    <property type="match status" value="1"/>
</dbReference>
<evidence type="ECO:0000256" key="2">
    <source>
        <dbReference type="SAM" id="SignalP"/>
    </source>
</evidence>
<evidence type="ECO:0008006" key="5">
    <source>
        <dbReference type="Google" id="ProtNLM"/>
    </source>
</evidence>
<feature type="chain" id="PRO_5041936681" description="Pupal cuticle protein Edg-78E" evidence="2">
    <location>
        <begin position="18"/>
        <end position="95"/>
    </location>
</feature>
<dbReference type="PROSITE" id="PS51155">
    <property type="entry name" value="CHIT_BIND_RR_2"/>
    <property type="match status" value="1"/>
</dbReference>
<proteinExistence type="predicted"/>
<reference evidence="3" key="1">
    <citation type="journal article" date="2021" name="Mol. Ecol. Resour.">
        <title>Phylogenomic analyses of the genus Drosophila reveals genomic signals of climate adaptation.</title>
        <authorList>
            <person name="Li F."/>
            <person name="Rane R.V."/>
            <person name="Luria V."/>
            <person name="Xiong Z."/>
            <person name="Chen J."/>
            <person name="Li Z."/>
            <person name="Catullo R.A."/>
            <person name="Griffin P.C."/>
            <person name="Schiffer M."/>
            <person name="Pearce S."/>
            <person name="Lee S.F."/>
            <person name="McElroy K."/>
            <person name="Stocker A."/>
            <person name="Shirriffs J."/>
            <person name="Cockerell F."/>
            <person name="Coppin C."/>
            <person name="Sgro C.M."/>
            <person name="Karger A."/>
            <person name="Cain J.W."/>
            <person name="Weber J.A."/>
            <person name="Santpere G."/>
            <person name="Kirschner M.W."/>
            <person name="Hoffmann A.A."/>
            <person name="Oakeshott J.G."/>
            <person name="Zhang G."/>
        </authorList>
    </citation>
    <scope>NUCLEOTIDE SEQUENCE</scope>
    <source>
        <strain evidence="3">BGI-SZ-2011g</strain>
    </source>
</reference>
<dbReference type="EMBL" id="JAJJHW010002585">
    <property type="protein sequence ID" value="KAH8370167.1"/>
    <property type="molecule type" value="Genomic_DNA"/>
</dbReference>
<feature type="non-terminal residue" evidence="3">
    <location>
        <position position="1"/>
    </location>
</feature>
<sequence length="95" mass="10123">LVACISCLLLAVLLVSAVEEHLEEATLLKEVNVQNLNGAGLYKQEVEVSNGISQRSEGDVNGVKGEYFLPGEEGEPPIRVTYTADASGFHADVHA</sequence>
<keyword evidence="1" id="KW-0193">Cuticle</keyword>